<feature type="domain" description="Activator of Hsp90 ATPase homologue 1/2-like C-terminal" evidence="3">
    <location>
        <begin position="84"/>
        <end position="214"/>
    </location>
</feature>
<dbReference type="Pfam" id="PF08327">
    <property type="entry name" value="AHSA1"/>
    <property type="match status" value="1"/>
</dbReference>
<accession>A0AAI8EQ01</accession>
<dbReference type="SUPFAM" id="SSF55961">
    <property type="entry name" value="Bet v1-like"/>
    <property type="match status" value="1"/>
</dbReference>
<dbReference type="Gene3D" id="3.30.530.20">
    <property type="match status" value="1"/>
</dbReference>
<dbReference type="InterPro" id="IPR013538">
    <property type="entry name" value="ASHA1/2-like_C"/>
</dbReference>
<organism evidence="4 5">
    <name type="scientific">Xanthomonas axonopodis pv. citri (strain 306)</name>
    <dbReference type="NCBI Taxonomy" id="190486"/>
    <lineage>
        <taxon>Bacteria</taxon>
        <taxon>Pseudomonadati</taxon>
        <taxon>Pseudomonadota</taxon>
        <taxon>Gammaproteobacteria</taxon>
        <taxon>Lysobacterales</taxon>
        <taxon>Lysobacteraceae</taxon>
        <taxon>Xanthomonas</taxon>
    </lineage>
</organism>
<sequence length="219" mass="24078">MTGKPVRARSKTNVASSRVHAMGCVQQAPTRHPSPKPPPPGHDHAHAGHGMSMMCNGGLVASMQRRSLPKRVPMSTVTLHRVIRASPERIYRAFLQADAVAKWLPPNGFTCTVEHLHAHVGGTFRMAFTNFANGERHAFGGTYRELQPNVLLRYDDAFDDPSLPGTMVTKVQLHTLPCGADLHVVQEGIPEQIPLHACYLGWQDSLMLLAHLVEANPEH</sequence>
<evidence type="ECO:0000313" key="5">
    <source>
        <dbReference type="Proteomes" id="UP000000576"/>
    </source>
</evidence>
<gene>
    <name evidence="4" type="ordered locus">XAC0102</name>
</gene>
<evidence type="ECO:0000259" key="3">
    <source>
        <dbReference type="Pfam" id="PF08327"/>
    </source>
</evidence>
<evidence type="ECO:0000256" key="1">
    <source>
        <dbReference type="ARBA" id="ARBA00006817"/>
    </source>
</evidence>
<dbReference type="InterPro" id="IPR023393">
    <property type="entry name" value="START-like_dom_sf"/>
</dbReference>
<feature type="compositionally biased region" description="Basic residues" evidence="2">
    <location>
        <begin position="1"/>
        <end position="10"/>
    </location>
</feature>
<dbReference type="CDD" id="cd08895">
    <property type="entry name" value="SRPBCC_CalC_Aha1-like_2"/>
    <property type="match status" value="1"/>
</dbReference>
<protein>
    <recommendedName>
        <fullName evidence="3">Activator of Hsp90 ATPase homologue 1/2-like C-terminal domain-containing protein</fullName>
    </recommendedName>
</protein>
<dbReference type="KEGG" id="xac:XAC0102"/>
<evidence type="ECO:0000256" key="2">
    <source>
        <dbReference type="SAM" id="MobiDB-lite"/>
    </source>
</evidence>
<feature type="region of interest" description="Disordered" evidence="2">
    <location>
        <begin position="1"/>
        <end position="20"/>
    </location>
</feature>
<name>A0AAI8EQ01_XANAC</name>
<proteinExistence type="inferred from homology"/>
<dbReference type="Proteomes" id="UP000000576">
    <property type="component" value="Chromosome"/>
</dbReference>
<evidence type="ECO:0000313" key="4">
    <source>
        <dbReference type="EMBL" id="AAM34994.1"/>
    </source>
</evidence>
<feature type="region of interest" description="Disordered" evidence="2">
    <location>
        <begin position="27"/>
        <end position="51"/>
    </location>
</feature>
<dbReference type="AlphaFoldDB" id="A0AAI8EQ01"/>
<reference evidence="4 5" key="1">
    <citation type="journal article" date="2002" name="Nature">
        <title>Comparison of the genomes of two Xanthomonas pathogens with differing host specificities.</title>
        <authorList>
            <person name="da Silva A.C."/>
            <person name="Ferro J.A."/>
            <person name="Reinach F.C."/>
            <person name="Farah C.S."/>
            <person name="Furlan L.R."/>
            <person name="Quaggio R.B."/>
            <person name="Monteiro-Vitorello C.B."/>
            <person name="Van Sluys M.A."/>
            <person name="Almeida N.F."/>
            <person name="Alves L.M."/>
            <person name="do Amaral A.M."/>
            <person name="Bertolini M.C."/>
            <person name="Camargo L.E."/>
            <person name="Camarotte G."/>
            <person name="Cannavan F."/>
            <person name="Cardozo J."/>
            <person name="Chambergo F."/>
            <person name="Ciapina L.P."/>
            <person name="Cicarelli R.M."/>
            <person name="Coutinho L.L."/>
            <person name="Cursino-Santos J.R."/>
            <person name="El-Dorry H."/>
            <person name="Faria J.B."/>
            <person name="Ferreira A.J."/>
            <person name="Ferreira R.C."/>
            <person name="Ferro M.I."/>
            <person name="Formighieri E.F."/>
            <person name="Franco M.C."/>
            <person name="Greggio C.C."/>
            <person name="Gruber A."/>
            <person name="Katsuyama A.M."/>
            <person name="Kishi L.T."/>
            <person name="Leite R.P."/>
            <person name="Lemos E.G."/>
            <person name="Lemos M.V."/>
            <person name="Locali E.C."/>
            <person name="Machado M.A."/>
            <person name="Madeira A.M."/>
            <person name="Martinez-Rossi N.M."/>
            <person name="Martins E.C."/>
            <person name="Meidanis J."/>
            <person name="Menck C.F."/>
            <person name="Miyaki C.Y."/>
            <person name="Moon D.H."/>
            <person name="Moreira L.M."/>
            <person name="Novo M.T."/>
            <person name="Okura V.K."/>
            <person name="Oliveira M.C."/>
            <person name="Oliveira V.R."/>
            <person name="Pereira H.A."/>
            <person name="Rossi A."/>
            <person name="Sena J.A."/>
            <person name="Silva C."/>
            <person name="de Souza R.F."/>
            <person name="Spinola L.A."/>
            <person name="Takita M.A."/>
            <person name="Tamura R.E."/>
            <person name="Teixeira E.C."/>
            <person name="Tezza R.I."/>
            <person name="Trindade dos Santos M."/>
            <person name="Truffi D."/>
            <person name="Tsai S.M."/>
            <person name="White F.F."/>
            <person name="Setubal J.C."/>
            <person name="Kitajima J.P."/>
        </authorList>
    </citation>
    <scope>NUCLEOTIDE SEQUENCE [LARGE SCALE GENOMIC DNA]</scope>
    <source>
        <strain evidence="4 5">306</strain>
    </source>
</reference>
<dbReference type="EMBL" id="AE008923">
    <property type="protein sequence ID" value="AAM34994.1"/>
    <property type="molecule type" value="Genomic_DNA"/>
</dbReference>
<comment type="similarity">
    <text evidence="1">Belongs to the AHA1 family.</text>
</comment>